<dbReference type="PANTHER" id="PTHR48182:SF2">
    <property type="entry name" value="PROTEIN SERAC1"/>
    <property type="match status" value="1"/>
</dbReference>
<proteinExistence type="predicted"/>
<evidence type="ECO:0000256" key="5">
    <source>
        <dbReference type="ARBA" id="ARBA00023128"/>
    </source>
</evidence>
<gene>
    <name evidence="7" type="ORF">AJ79_01161</name>
</gene>
<comment type="subcellular location">
    <subcellularLocation>
        <location evidence="2">Endoplasmic reticulum</location>
    </subcellularLocation>
    <subcellularLocation>
        <location evidence="3">Membrane</location>
    </subcellularLocation>
    <subcellularLocation>
        <location evidence="1">Mitochondrion</location>
    </subcellularLocation>
</comment>
<sequence length="146" mass="17017">MNQFSVLLPRQTLRPSFPGTNFISRRIEQRLSLTKIDETDNDFWGLFGLTLLHEPLEPLIDFIFVHGLGGGSRKTWSKTPNITHYWIKEWLPIEPRFKNVRIHTFGYNANWRERDASTLTIHDFGQALLMDIRNSPALVQDGRTPQ</sequence>
<dbReference type="PANTHER" id="PTHR48182">
    <property type="entry name" value="PROTEIN SERAC1"/>
    <property type="match status" value="1"/>
</dbReference>
<name>A0A2B7Y8M3_9EURO</name>
<accession>A0A2B7Y8M3</accession>
<dbReference type="STRING" id="1447875.A0A2B7Y8M3"/>
<evidence type="ECO:0000256" key="6">
    <source>
        <dbReference type="ARBA" id="ARBA00023136"/>
    </source>
</evidence>
<dbReference type="GO" id="GO:0005739">
    <property type="term" value="C:mitochondrion"/>
    <property type="evidence" value="ECO:0007669"/>
    <property type="project" value="UniProtKB-SubCell"/>
</dbReference>
<protein>
    <submittedName>
        <fullName evidence="7">Uncharacterized protein</fullName>
    </submittedName>
</protein>
<evidence type="ECO:0000313" key="7">
    <source>
        <dbReference type="EMBL" id="PGH17278.1"/>
    </source>
</evidence>
<reference evidence="7 8" key="1">
    <citation type="submission" date="2017-10" db="EMBL/GenBank/DDBJ databases">
        <title>Comparative genomics in systemic dimorphic fungi from Ajellomycetaceae.</title>
        <authorList>
            <person name="Munoz J.F."/>
            <person name="Mcewen J.G."/>
            <person name="Clay O.K."/>
            <person name="Cuomo C.A."/>
        </authorList>
    </citation>
    <scope>NUCLEOTIDE SEQUENCE [LARGE SCALE GENOMIC DNA]</scope>
    <source>
        <strain evidence="7 8">UAMH5409</strain>
    </source>
</reference>
<evidence type="ECO:0000256" key="1">
    <source>
        <dbReference type="ARBA" id="ARBA00004173"/>
    </source>
</evidence>
<dbReference type="GO" id="GO:0016020">
    <property type="term" value="C:membrane"/>
    <property type="evidence" value="ECO:0007669"/>
    <property type="project" value="UniProtKB-SubCell"/>
</dbReference>
<dbReference type="GO" id="GO:0005783">
    <property type="term" value="C:endoplasmic reticulum"/>
    <property type="evidence" value="ECO:0007669"/>
    <property type="project" value="UniProtKB-SubCell"/>
</dbReference>
<comment type="caution">
    <text evidence="7">The sequence shown here is derived from an EMBL/GenBank/DDBJ whole genome shotgun (WGS) entry which is preliminary data.</text>
</comment>
<evidence type="ECO:0000256" key="3">
    <source>
        <dbReference type="ARBA" id="ARBA00004370"/>
    </source>
</evidence>
<keyword evidence="8" id="KW-1185">Reference proteome</keyword>
<dbReference type="OrthoDB" id="5308034at2759"/>
<dbReference type="EMBL" id="PDNB01000011">
    <property type="protein sequence ID" value="PGH17278.1"/>
    <property type="molecule type" value="Genomic_DNA"/>
</dbReference>
<dbReference type="Proteomes" id="UP000223968">
    <property type="component" value="Unassembled WGS sequence"/>
</dbReference>
<evidence type="ECO:0000256" key="2">
    <source>
        <dbReference type="ARBA" id="ARBA00004240"/>
    </source>
</evidence>
<keyword evidence="4" id="KW-0256">Endoplasmic reticulum</keyword>
<dbReference type="InterPro" id="IPR052374">
    <property type="entry name" value="SERAC1"/>
</dbReference>
<keyword evidence="6" id="KW-0472">Membrane</keyword>
<organism evidence="7 8">
    <name type="scientific">Helicocarpus griseus UAMH5409</name>
    <dbReference type="NCBI Taxonomy" id="1447875"/>
    <lineage>
        <taxon>Eukaryota</taxon>
        <taxon>Fungi</taxon>
        <taxon>Dikarya</taxon>
        <taxon>Ascomycota</taxon>
        <taxon>Pezizomycotina</taxon>
        <taxon>Eurotiomycetes</taxon>
        <taxon>Eurotiomycetidae</taxon>
        <taxon>Onygenales</taxon>
        <taxon>Ajellomycetaceae</taxon>
        <taxon>Helicocarpus</taxon>
    </lineage>
</organism>
<dbReference type="AlphaFoldDB" id="A0A2B7Y8M3"/>
<evidence type="ECO:0000313" key="8">
    <source>
        <dbReference type="Proteomes" id="UP000223968"/>
    </source>
</evidence>
<evidence type="ECO:0000256" key="4">
    <source>
        <dbReference type="ARBA" id="ARBA00022824"/>
    </source>
</evidence>
<keyword evidence="5" id="KW-0496">Mitochondrion</keyword>